<dbReference type="SUPFAM" id="SSF51735">
    <property type="entry name" value="NAD(P)-binding Rossmann-fold domains"/>
    <property type="match status" value="1"/>
</dbReference>
<dbReference type="STRING" id="1849047.A0A3D8RC66"/>
<keyword evidence="5" id="KW-1185">Reference proteome</keyword>
<dbReference type="PANTHER" id="PTHR42748:SF28">
    <property type="entry name" value="NMRA-LIKE DOMAIN-CONTAINING PROTEIN"/>
    <property type="match status" value="1"/>
</dbReference>
<dbReference type="GO" id="GO:0005634">
    <property type="term" value="C:nucleus"/>
    <property type="evidence" value="ECO:0007669"/>
    <property type="project" value="TreeGrafter"/>
</dbReference>
<keyword evidence="2" id="KW-0521">NADP</keyword>
<dbReference type="EMBL" id="PDLM01000008">
    <property type="protein sequence ID" value="RDW71643.1"/>
    <property type="molecule type" value="Genomic_DNA"/>
</dbReference>
<dbReference type="InterPro" id="IPR008030">
    <property type="entry name" value="NmrA-like"/>
</dbReference>
<gene>
    <name evidence="4" type="ORF">BP6252_08206</name>
</gene>
<name>A0A3D8RC66_9HELO</name>
<dbReference type="Pfam" id="PF05368">
    <property type="entry name" value="NmrA"/>
    <property type="match status" value="1"/>
</dbReference>
<evidence type="ECO:0000313" key="4">
    <source>
        <dbReference type="EMBL" id="RDW71643.1"/>
    </source>
</evidence>
<evidence type="ECO:0000256" key="1">
    <source>
        <dbReference type="ARBA" id="ARBA00006328"/>
    </source>
</evidence>
<protein>
    <recommendedName>
        <fullName evidence="3">NmrA-like domain-containing protein</fullName>
    </recommendedName>
</protein>
<dbReference type="Gene3D" id="3.40.50.720">
    <property type="entry name" value="NAD(P)-binding Rossmann-like Domain"/>
    <property type="match status" value="1"/>
</dbReference>
<dbReference type="OrthoDB" id="300709at2759"/>
<evidence type="ECO:0000259" key="3">
    <source>
        <dbReference type="Pfam" id="PF05368"/>
    </source>
</evidence>
<evidence type="ECO:0000256" key="2">
    <source>
        <dbReference type="ARBA" id="ARBA00022857"/>
    </source>
</evidence>
<dbReference type="InterPro" id="IPR036291">
    <property type="entry name" value="NAD(P)-bd_dom_sf"/>
</dbReference>
<sequence>MANERKLVVVLGATGAQAREDKSINSDSVLTITRDSQKESAKALAALGAEIVTADFDDEDSIKEALKGANAIFGITNFWDKADYDLEISQGKLINKLASEIPELEHYIFSSLPDGRKLENGKFQNILPYNAKAVLRDDLASYPVLAAKTSELWVAYYYQNWIKYQAVFGPQRAKNGNWIFSLPIPASTKIPASSADDTGMVVDAILRGGQKFFTKTVTLSAGSNLTQQDFLDIWSNCTGQKAVFEEVSVKDHYERMSAIPLPDHLSICVTELAEALKHETDVLEADGLVIGREVLIIAA</sequence>
<accession>A0A3D8RC66</accession>
<organism evidence="4 5">
    <name type="scientific">Coleophoma cylindrospora</name>
    <dbReference type="NCBI Taxonomy" id="1849047"/>
    <lineage>
        <taxon>Eukaryota</taxon>
        <taxon>Fungi</taxon>
        <taxon>Dikarya</taxon>
        <taxon>Ascomycota</taxon>
        <taxon>Pezizomycotina</taxon>
        <taxon>Leotiomycetes</taxon>
        <taxon>Helotiales</taxon>
        <taxon>Dermateaceae</taxon>
        <taxon>Coleophoma</taxon>
    </lineage>
</organism>
<comment type="similarity">
    <text evidence="1">Belongs to the NmrA-type oxidoreductase family.</text>
</comment>
<dbReference type="Gene3D" id="3.90.25.10">
    <property type="entry name" value="UDP-galactose 4-epimerase, domain 1"/>
    <property type="match status" value="1"/>
</dbReference>
<dbReference type="InterPro" id="IPR051164">
    <property type="entry name" value="NmrA-like_oxidored"/>
</dbReference>
<dbReference type="Proteomes" id="UP000256645">
    <property type="component" value="Unassembled WGS sequence"/>
</dbReference>
<feature type="domain" description="NmrA-like" evidence="3">
    <location>
        <begin position="5"/>
        <end position="270"/>
    </location>
</feature>
<dbReference type="AlphaFoldDB" id="A0A3D8RC66"/>
<dbReference type="PANTHER" id="PTHR42748">
    <property type="entry name" value="NITROGEN METABOLITE REPRESSION PROTEIN NMRA FAMILY MEMBER"/>
    <property type="match status" value="1"/>
</dbReference>
<reference evidence="4 5" key="1">
    <citation type="journal article" date="2018" name="IMA Fungus">
        <title>IMA Genome-F 9: Draft genome sequence of Annulohypoxylon stygium, Aspergillus mulundensis, Berkeleyomyces basicola (syn. Thielaviopsis basicola), Ceratocystis smalleyi, two Cercospora beticola strains, Coleophoma cylindrospora, Fusarium fracticaudum, Phialophora cf. hyalina, and Morchella septimelata.</title>
        <authorList>
            <person name="Wingfield B.D."/>
            <person name="Bills G.F."/>
            <person name="Dong Y."/>
            <person name="Huang W."/>
            <person name="Nel W.J."/>
            <person name="Swalarsk-Parry B.S."/>
            <person name="Vaghefi N."/>
            <person name="Wilken P.M."/>
            <person name="An Z."/>
            <person name="de Beer Z.W."/>
            <person name="De Vos L."/>
            <person name="Chen L."/>
            <person name="Duong T.A."/>
            <person name="Gao Y."/>
            <person name="Hammerbacher A."/>
            <person name="Kikkert J.R."/>
            <person name="Li Y."/>
            <person name="Li H."/>
            <person name="Li K."/>
            <person name="Li Q."/>
            <person name="Liu X."/>
            <person name="Ma X."/>
            <person name="Naidoo K."/>
            <person name="Pethybridge S.J."/>
            <person name="Sun J."/>
            <person name="Steenkamp E.T."/>
            <person name="van der Nest M.A."/>
            <person name="van Wyk S."/>
            <person name="Wingfield M.J."/>
            <person name="Xiong C."/>
            <person name="Yue Q."/>
            <person name="Zhang X."/>
        </authorList>
    </citation>
    <scope>NUCLEOTIDE SEQUENCE [LARGE SCALE GENOMIC DNA]</scope>
    <source>
        <strain evidence="4 5">BP6252</strain>
    </source>
</reference>
<comment type="caution">
    <text evidence="4">The sequence shown here is derived from an EMBL/GenBank/DDBJ whole genome shotgun (WGS) entry which is preliminary data.</text>
</comment>
<evidence type="ECO:0000313" key="5">
    <source>
        <dbReference type="Proteomes" id="UP000256645"/>
    </source>
</evidence>
<proteinExistence type="inferred from homology"/>